<name>A0A0A1XHI6_ZEUCU</name>
<keyword evidence="5" id="KW-0325">Glycoprotein</keyword>
<evidence type="ECO:0000256" key="4">
    <source>
        <dbReference type="ARBA" id="ARBA00023157"/>
    </source>
</evidence>
<keyword evidence="7" id="KW-0720">Serine protease</keyword>
<evidence type="ECO:0000256" key="6">
    <source>
        <dbReference type="ARBA" id="ARBA00024195"/>
    </source>
</evidence>
<dbReference type="InterPro" id="IPR033116">
    <property type="entry name" value="TRYPSIN_SER"/>
</dbReference>
<evidence type="ECO:0000256" key="8">
    <source>
        <dbReference type="SAM" id="SignalP"/>
    </source>
</evidence>
<dbReference type="AlphaFoldDB" id="A0A0A1XHI6"/>
<evidence type="ECO:0000256" key="2">
    <source>
        <dbReference type="ARBA" id="ARBA00022837"/>
    </source>
</evidence>
<evidence type="ECO:0000259" key="9">
    <source>
        <dbReference type="PROSITE" id="PS50240"/>
    </source>
</evidence>
<dbReference type="InterPro" id="IPR001314">
    <property type="entry name" value="Peptidase_S1A"/>
</dbReference>
<organism evidence="10">
    <name type="scientific">Zeugodacus cucurbitae</name>
    <name type="common">Melon fruit fly</name>
    <name type="synonym">Bactrocera cucurbitae</name>
    <dbReference type="NCBI Taxonomy" id="28588"/>
    <lineage>
        <taxon>Eukaryota</taxon>
        <taxon>Metazoa</taxon>
        <taxon>Ecdysozoa</taxon>
        <taxon>Arthropoda</taxon>
        <taxon>Hexapoda</taxon>
        <taxon>Insecta</taxon>
        <taxon>Pterygota</taxon>
        <taxon>Neoptera</taxon>
        <taxon>Endopterygota</taxon>
        <taxon>Diptera</taxon>
        <taxon>Brachycera</taxon>
        <taxon>Muscomorpha</taxon>
        <taxon>Tephritoidea</taxon>
        <taxon>Tephritidae</taxon>
        <taxon>Zeugodacus</taxon>
        <taxon>Zeugodacus</taxon>
    </lineage>
</organism>
<sequence>MKVLVNYLPHLIFLIFTLVITVQTKMILKAEGEPCECKFENCTCKTFSNCDVLSQEGDISYCNRRRGIVCCPEEPNYIINIPPVLKSELACERYTKMISNECSQKFITGGKIAKLKEFPPAALLGNFNSTTNETKWFCGGTLISERFVLTASHCGNGDPINVVRLGDVDFSTTKDDVGVQQFSVSRAISHSRYNFMNNTSKYYDIMLLELNGTVTFTDYVQPACILTSNFMAYNKDEYWAVGWGYTGESEEMSPQLRRVLLNKMDNDNCTQISNIIHDLQRGLRDRVQFCLHGETTDTCKGDSGGPILIKFPHYLESRCLYMVAGVVSLGQQVCGEQDIPSININVTAFADFIQFHVWP</sequence>
<keyword evidence="7 10" id="KW-0645">Protease</keyword>
<dbReference type="PRINTS" id="PR00722">
    <property type="entry name" value="CHYMOTRYPSIN"/>
</dbReference>
<reference evidence="10" key="2">
    <citation type="journal article" date="2015" name="Gigascience">
        <title>Reconstructing a comprehensive transcriptome assembly of a white-pupal translocated strain of the pest fruit fly Bactrocera cucurbitae.</title>
        <authorList>
            <person name="Sim S.B."/>
            <person name="Calla B."/>
            <person name="Hall B."/>
            <person name="DeRego T."/>
            <person name="Geib S.M."/>
        </authorList>
    </citation>
    <scope>NUCLEOTIDE SEQUENCE</scope>
</reference>
<proteinExistence type="inferred from homology"/>
<dbReference type="EMBL" id="GBXI01003870">
    <property type="protein sequence ID" value="JAD10422.1"/>
    <property type="molecule type" value="Transcribed_RNA"/>
</dbReference>
<dbReference type="InterPro" id="IPR001254">
    <property type="entry name" value="Trypsin_dom"/>
</dbReference>
<evidence type="ECO:0000256" key="1">
    <source>
        <dbReference type="ARBA" id="ARBA00022729"/>
    </source>
</evidence>
<keyword evidence="3" id="KW-0865">Zymogen</keyword>
<dbReference type="Gene3D" id="2.40.10.10">
    <property type="entry name" value="Trypsin-like serine proteases"/>
    <property type="match status" value="1"/>
</dbReference>
<comment type="similarity">
    <text evidence="6">Belongs to the peptidase S1 family. CLIP subfamily.</text>
</comment>
<feature type="chain" id="PRO_5001994753" evidence="8">
    <location>
        <begin position="25"/>
        <end position="359"/>
    </location>
</feature>
<dbReference type="SMART" id="SM00020">
    <property type="entry name" value="Tryp_SPc"/>
    <property type="match status" value="1"/>
</dbReference>
<dbReference type="CDD" id="cd00190">
    <property type="entry name" value="Tryp_SPc"/>
    <property type="match status" value="1"/>
</dbReference>
<reference evidence="10" key="1">
    <citation type="submission" date="2014-11" db="EMBL/GenBank/DDBJ databases">
        <authorList>
            <person name="Geib S."/>
        </authorList>
    </citation>
    <scope>NUCLEOTIDE SEQUENCE</scope>
</reference>
<feature type="signal peptide" evidence="8">
    <location>
        <begin position="1"/>
        <end position="24"/>
    </location>
</feature>
<accession>A0A0A1XHI6</accession>
<keyword evidence="1 8" id="KW-0732">Signal</keyword>
<dbReference type="GO" id="GO:0004252">
    <property type="term" value="F:serine-type endopeptidase activity"/>
    <property type="evidence" value="ECO:0007669"/>
    <property type="project" value="InterPro"/>
</dbReference>
<dbReference type="InterPro" id="IPR051487">
    <property type="entry name" value="Ser/Thr_Proteases_Immune/Dev"/>
</dbReference>
<evidence type="ECO:0000256" key="5">
    <source>
        <dbReference type="ARBA" id="ARBA00023180"/>
    </source>
</evidence>
<dbReference type="InterPro" id="IPR018114">
    <property type="entry name" value="TRYPSIN_HIS"/>
</dbReference>
<dbReference type="GO" id="GO:0006508">
    <property type="term" value="P:proteolysis"/>
    <property type="evidence" value="ECO:0007669"/>
    <property type="project" value="UniProtKB-KW"/>
</dbReference>
<evidence type="ECO:0000313" key="10">
    <source>
        <dbReference type="EMBL" id="JAD10422.1"/>
    </source>
</evidence>
<dbReference type="PROSITE" id="PS00134">
    <property type="entry name" value="TRYPSIN_HIS"/>
    <property type="match status" value="1"/>
</dbReference>
<dbReference type="InterPro" id="IPR043504">
    <property type="entry name" value="Peptidase_S1_PA_chymotrypsin"/>
</dbReference>
<feature type="domain" description="Peptidase S1" evidence="9">
    <location>
        <begin position="107"/>
        <end position="359"/>
    </location>
</feature>
<keyword evidence="4" id="KW-1015">Disulfide bond</keyword>
<dbReference type="SUPFAM" id="SSF50494">
    <property type="entry name" value="Trypsin-like serine proteases"/>
    <property type="match status" value="1"/>
</dbReference>
<keyword evidence="2" id="KW-0106">Calcium</keyword>
<keyword evidence="7" id="KW-0378">Hydrolase</keyword>
<dbReference type="InterPro" id="IPR009003">
    <property type="entry name" value="Peptidase_S1_PA"/>
</dbReference>
<gene>
    <name evidence="10" type="primary">snk_16</name>
    <name evidence="10" type="ORF">g.37738</name>
</gene>
<dbReference type="PANTHER" id="PTHR24256">
    <property type="entry name" value="TRYPTASE-RELATED"/>
    <property type="match status" value="1"/>
</dbReference>
<protein>
    <submittedName>
        <fullName evidence="10">Serine protease snake</fullName>
    </submittedName>
</protein>
<evidence type="ECO:0000256" key="7">
    <source>
        <dbReference type="RuleBase" id="RU363034"/>
    </source>
</evidence>
<evidence type="ECO:0000256" key="3">
    <source>
        <dbReference type="ARBA" id="ARBA00023145"/>
    </source>
</evidence>
<dbReference type="FunFam" id="2.40.10.10:FF:000028">
    <property type="entry name" value="Serine protease easter"/>
    <property type="match status" value="1"/>
</dbReference>
<dbReference type="PROSITE" id="PS00135">
    <property type="entry name" value="TRYPSIN_SER"/>
    <property type="match status" value="1"/>
</dbReference>
<dbReference type="PROSITE" id="PS50240">
    <property type="entry name" value="TRYPSIN_DOM"/>
    <property type="match status" value="1"/>
</dbReference>
<dbReference type="Pfam" id="PF00089">
    <property type="entry name" value="Trypsin"/>
    <property type="match status" value="1"/>
</dbReference>